<dbReference type="GO" id="GO:0003700">
    <property type="term" value="F:DNA-binding transcription factor activity"/>
    <property type="evidence" value="ECO:0007669"/>
    <property type="project" value="InterPro"/>
</dbReference>
<dbReference type="SMART" id="SM00418">
    <property type="entry name" value="HTH_ARSR"/>
    <property type="match status" value="1"/>
</dbReference>
<dbReference type="InterPro" id="IPR036388">
    <property type="entry name" value="WH-like_DNA-bd_sf"/>
</dbReference>
<dbReference type="SUPFAM" id="SSF46785">
    <property type="entry name" value="Winged helix' DNA-binding domain"/>
    <property type="match status" value="1"/>
</dbReference>
<gene>
    <name evidence="2" type="ORF">AVDCRST_MAG18-4951</name>
</gene>
<evidence type="ECO:0000313" key="2">
    <source>
        <dbReference type="EMBL" id="CAA9590277.1"/>
    </source>
</evidence>
<organism evidence="2">
    <name type="scientific">uncultured Thermomicrobiales bacterium</name>
    <dbReference type="NCBI Taxonomy" id="1645740"/>
    <lineage>
        <taxon>Bacteria</taxon>
        <taxon>Pseudomonadati</taxon>
        <taxon>Thermomicrobiota</taxon>
        <taxon>Thermomicrobia</taxon>
        <taxon>Thermomicrobiales</taxon>
        <taxon>environmental samples</taxon>
    </lineage>
</organism>
<name>A0A6J4VW83_9BACT</name>
<dbReference type="EMBL" id="CADCWN010000397">
    <property type="protein sequence ID" value="CAA9590277.1"/>
    <property type="molecule type" value="Genomic_DNA"/>
</dbReference>
<dbReference type="InterPro" id="IPR001845">
    <property type="entry name" value="HTH_ArsR_DNA-bd_dom"/>
</dbReference>
<dbReference type="Pfam" id="PF12840">
    <property type="entry name" value="HTH_20"/>
    <property type="match status" value="1"/>
</dbReference>
<accession>A0A6J4VW83</accession>
<evidence type="ECO:0000259" key="1">
    <source>
        <dbReference type="SMART" id="SM00418"/>
    </source>
</evidence>
<protein>
    <recommendedName>
        <fullName evidence="1">HTH arsR-type domain-containing protein</fullName>
    </recommendedName>
</protein>
<dbReference type="InterPro" id="IPR036390">
    <property type="entry name" value="WH_DNA-bd_sf"/>
</dbReference>
<reference evidence="2" key="1">
    <citation type="submission" date="2020-02" db="EMBL/GenBank/DDBJ databases">
        <authorList>
            <person name="Meier V. D."/>
        </authorList>
    </citation>
    <scope>NUCLEOTIDE SEQUENCE</scope>
    <source>
        <strain evidence="2">AVDCRST_MAG18</strain>
    </source>
</reference>
<sequence length="209" mass="23073">MPDKEMAHPDEVRIIADLETLQVVADPLRLRLLALLRREPRTVKALAAELDLAPTKLYYHIKLLEERGLIRVAGVRLGAGPVEKEYGVTAYRLSVDRALLSPSAPSPDDALDTFLSVVLDHTKSEIKRGVRAGLIDPDPDTGGPGGLTLRGMWLRLTAAEATEYYDKIRALNREYTARHPEGDDDPAIGHYELLLGLYATLPPEDQPPP</sequence>
<feature type="domain" description="HTH arsR-type" evidence="1">
    <location>
        <begin position="19"/>
        <end position="120"/>
    </location>
</feature>
<dbReference type="AlphaFoldDB" id="A0A6J4VW83"/>
<proteinExistence type="predicted"/>
<dbReference type="InterPro" id="IPR011991">
    <property type="entry name" value="ArsR-like_HTH"/>
</dbReference>
<dbReference type="Gene3D" id="1.10.10.10">
    <property type="entry name" value="Winged helix-like DNA-binding domain superfamily/Winged helix DNA-binding domain"/>
    <property type="match status" value="1"/>
</dbReference>
<dbReference type="CDD" id="cd00090">
    <property type="entry name" value="HTH_ARSR"/>
    <property type="match status" value="1"/>
</dbReference>